<dbReference type="Gene3D" id="2.60.120.330">
    <property type="entry name" value="B-lactam Antibiotic, Isopenicillin N Synthase, Chain"/>
    <property type="match status" value="1"/>
</dbReference>
<dbReference type="InterPro" id="IPR005123">
    <property type="entry name" value="Oxoglu/Fe-dep_dioxygenase_dom"/>
</dbReference>
<dbReference type="PANTHER" id="PTHR47990">
    <property type="entry name" value="2-OXOGLUTARATE (2OG) AND FE(II)-DEPENDENT OXYGENASE SUPERFAMILY PROTEIN-RELATED"/>
    <property type="match status" value="1"/>
</dbReference>
<dbReference type="KEGG" id="smag:AN936_17535"/>
<dbReference type="InterPro" id="IPR050231">
    <property type="entry name" value="Iron_ascorbate_oxido_reductase"/>
</dbReference>
<dbReference type="PRINTS" id="PR00682">
    <property type="entry name" value="IPNSYNTHASE"/>
</dbReference>
<keyword evidence="6" id="KW-0266">Ethylene biosynthesis</keyword>
<evidence type="ECO:0000259" key="12">
    <source>
        <dbReference type="PROSITE" id="PS51471"/>
    </source>
</evidence>
<evidence type="ECO:0000256" key="2">
    <source>
        <dbReference type="ARBA" id="ARBA00004767"/>
    </source>
</evidence>
<dbReference type="InterPro" id="IPR027443">
    <property type="entry name" value="IPNS-like_sf"/>
</dbReference>
<comment type="pathway">
    <text evidence="2">Alkene biosynthesis; ethylene biosynthesis via 2-oxoglutarate.</text>
</comment>
<dbReference type="Proteomes" id="UP000058074">
    <property type="component" value="Chromosome"/>
</dbReference>
<evidence type="ECO:0000313" key="14">
    <source>
        <dbReference type="Proteomes" id="UP000058074"/>
    </source>
</evidence>
<comment type="similarity">
    <text evidence="11">Belongs to the iron/ascorbate-dependent oxidoreductase family.</text>
</comment>
<keyword evidence="11" id="KW-0479">Metal-binding</keyword>
<dbReference type="GO" id="GO:0046872">
    <property type="term" value="F:metal ion binding"/>
    <property type="evidence" value="ECO:0007669"/>
    <property type="project" value="UniProtKB-KW"/>
</dbReference>
<dbReference type="GO" id="GO:0102276">
    <property type="term" value="F:2-oxoglutarate oxygenase/decarboxylase (ethylene-forming) activity"/>
    <property type="evidence" value="ECO:0007669"/>
    <property type="project" value="UniProtKB-EC"/>
</dbReference>
<evidence type="ECO:0000256" key="9">
    <source>
        <dbReference type="ARBA" id="ARBA00047725"/>
    </source>
</evidence>
<comment type="catalytic activity">
    <reaction evidence="9">
        <text>2-oxoglutarate + O2 + 2 H(+) = ethene + 3 CO2 + H2O</text>
        <dbReference type="Rhea" id="RHEA:31523"/>
        <dbReference type="ChEBI" id="CHEBI:15377"/>
        <dbReference type="ChEBI" id="CHEBI:15378"/>
        <dbReference type="ChEBI" id="CHEBI:15379"/>
        <dbReference type="ChEBI" id="CHEBI:16526"/>
        <dbReference type="ChEBI" id="CHEBI:16810"/>
        <dbReference type="ChEBI" id="CHEBI:18153"/>
        <dbReference type="EC" id="1.13.12.19"/>
    </reaction>
</comment>
<dbReference type="EC" id="1.14.20.7" evidence="3"/>
<evidence type="ECO:0000313" key="13">
    <source>
        <dbReference type="EMBL" id="ALH82093.1"/>
    </source>
</evidence>
<keyword evidence="11" id="KW-0560">Oxidoreductase</keyword>
<dbReference type="RefSeq" id="WP_054589194.1">
    <property type="nucleotide sequence ID" value="NZ_CP012700.1"/>
</dbReference>
<dbReference type="AlphaFoldDB" id="A0A0N9VCI9"/>
<evidence type="ECO:0000256" key="5">
    <source>
        <dbReference type="ARBA" id="ARBA00019045"/>
    </source>
</evidence>
<dbReference type="PROSITE" id="PS51471">
    <property type="entry name" value="FE2OG_OXY"/>
    <property type="match status" value="1"/>
</dbReference>
<dbReference type="GO" id="GO:0009693">
    <property type="term" value="P:ethylene biosynthetic process"/>
    <property type="evidence" value="ECO:0007669"/>
    <property type="project" value="UniProtKB-KW"/>
</dbReference>
<sequence length="328" mass="35464">MTTLPVIDIAPLRAMDDAEMVERTAAAIGAASAEFGFFYADGHGIADSLVARLETASHRFFALSGKEKAEIAMAHGGIPWRGWFPLGGELTSGLADRKEGLYLGEELTAEDSRVIAGWPLHGANLWPRAVPELRRAVGDYLAAAVAAAEALMRGMALALGLPAEHFAAGMTRRPTLLFRIFHYPPDGAPDRFGVGEHSDYGLLTLLGQDRHGGLEVRAANGDWIAVPPQGRMLVVNIGDMFERLTRGRFRSAPHRVINASGRDRLSWPLFYDPDFAAPVDPLPIAATTRSLPRWDDIDVHAAGGTYGDYLLGKVGKVFPDLAGKAFRN</sequence>
<dbReference type="SUPFAM" id="SSF51197">
    <property type="entry name" value="Clavaminate synthase-like"/>
    <property type="match status" value="1"/>
</dbReference>
<organism evidence="13 14">
    <name type="scientific">Sphingopyxis macrogoltabida</name>
    <name type="common">Sphingomonas macrogoltabidus</name>
    <dbReference type="NCBI Taxonomy" id="33050"/>
    <lineage>
        <taxon>Bacteria</taxon>
        <taxon>Pseudomonadati</taxon>
        <taxon>Pseudomonadota</taxon>
        <taxon>Alphaproteobacteria</taxon>
        <taxon>Sphingomonadales</taxon>
        <taxon>Sphingomonadaceae</taxon>
        <taxon>Sphingopyxis</taxon>
    </lineage>
</organism>
<protein>
    <recommendedName>
        <fullName evidence="5">2-oxoglutarate-dependent ethylene/succinate-forming enzyme</fullName>
        <ecNumber evidence="4">1.13.12.19</ecNumber>
        <ecNumber evidence="3">1.14.20.7</ecNumber>
    </recommendedName>
    <alternativeName>
        <fullName evidence="7">2-oxoglutarate dioxygenase (ethylene-forming)</fullName>
    </alternativeName>
    <alternativeName>
        <fullName evidence="8">2-oxoglutarate/L-arginine monooxygenase/decarboxylase (succinate-forming)</fullName>
    </alternativeName>
</protein>
<comment type="cofactor">
    <cofactor evidence="1">
        <name>Fe(2+)</name>
        <dbReference type="ChEBI" id="CHEBI:29033"/>
    </cofactor>
</comment>
<evidence type="ECO:0000256" key="1">
    <source>
        <dbReference type="ARBA" id="ARBA00001954"/>
    </source>
</evidence>
<evidence type="ECO:0000256" key="7">
    <source>
        <dbReference type="ARBA" id="ARBA00031011"/>
    </source>
</evidence>
<proteinExistence type="inferred from homology"/>
<evidence type="ECO:0000256" key="4">
    <source>
        <dbReference type="ARBA" id="ARBA00012531"/>
    </source>
</evidence>
<evidence type="ECO:0000256" key="10">
    <source>
        <dbReference type="ARBA" id="ARBA00049359"/>
    </source>
</evidence>
<evidence type="ECO:0000256" key="6">
    <source>
        <dbReference type="ARBA" id="ARBA00022666"/>
    </source>
</evidence>
<accession>A0A0N9VCI9</accession>
<feature type="domain" description="Fe2OG dioxygenase" evidence="12">
    <location>
        <begin position="173"/>
        <end position="273"/>
    </location>
</feature>
<keyword evidence="11" id="KW-0408">Iron</keyword>
<dbReference type="Pfam" id="PF14226">
    <property type="entry name" value="DIOX_N"/>
    <property type="match status" value="1"/>
</dbReference>
<evidence type="ECO:0000256" key="3">
    <source>
        <dbReference type="ARBA" id="ARBA00012293"/>
    </source>
</evidence>
<dbReference type="PATRIC" id="fig|33050.5.peg.3634"/>
<dbReference type="InterPro" id="IPR044861">
    <property type="entry name" value="IPNS-like_FE2OG_OXY"/>
</dbReference>
<evidence type="ECO:0000256" key="11">
    <source>
        <dbReference type="RuleBase" id="RU003682"/>
    </source>
</evidence>
<dbReference type="InterPro" id="IPR026992">
    <property type="entry name" value="DIOX_N"/>
</dbReference>
<name>A0A0N9VCI9_SPHMC</name>
<dbReference type="EC" id="1.13.12.19" evidence="4"/>
<gene>
    <name evidence="13" type="ORF">AN936_17535</name>
</gene>
<comment type="catalytic activity">
    <reaction evidence="10">
        <text>L-arginine + 2-oxoglutarate + O2 = guanidine + L-glutamate 5-semialdehyde + succinate + CO2</text>
        <dbReference type="Rhea" id="RHEA:31535"/>
        <dbReference type="ChEBI" id="CHEBI:15379"/>
        <dbReference type="ChEBI" id="CHEBI:16526"/>
        <dbReference type="ChEBI" id="CHEBI:16810"/>
        <dbReference type="ChEBI" id="CHEBI:30031"/>
        <dbReference type="ChEBI" id="CHEBI:30087"/>
        <dbReference type="ChEBI" id="CHEBI:32682"/>
        <dbReference type="ChEBI" id="CHEBI:58066"/>
        <dbReference type="EC" id="1.14.20.7"/>
    </reaction>
</comment>
<evidence type="ECO:0000256" key="8">
    <source>
        <dbReference type="ARBA" id="ARBA00031282"/>
    </source>
</evidence>
<dbReference type="Pfam" id="PF03171">
    <property type="entry name" value="2OG-FeII_Oxy"/>
    <property type="match status" value="1"/>
</dbReference>
<reference evidence="13 14" key="1">
    <citation type="journal article" date="2015" name="Genome Announc.">
        <title>Complete Genome Sequence of Polypropylene Glycol- and Polyethylene Glycol-Degrading Sphingopyxis macrogoltabida Strain EY-1.</title>
        <authorList>
            <person name="Ohtsubo Y."/>
            <person name="Nagata Y."/>
            <person name="Numata M."/>
            <person name="Tsuchikane K."/>
            <person name="Hosoyama A."/>
            <person name="Yamazoe A."/>
            <person name="Tsuda M."/>
            <person name="Fujita N."/>
            <person name="Kawai F."/>
        </authorList>
    </citation>
    <scope>NUCLEOTIDE SEQUENCE [LARGE SCALE GENOMIC DNA]</scope>
    <source>
        <strain evidence="13 14">EY-1</strain>
    </source>
</reference>
<dbReference type="EMBL" id="CP012700">
    <property type="protein sequence ID" value="ALH82093.1"/>
    <property type="molecule type" value="Genomic_DNA"/>
</dbReference>